<gene>
    <name evidence="2" type="ORF">OIDMADRAFT_139064</name>
</gene>
<dbReference type="InterPro" id="IPR001138">
    <property type="entry name" value="Zn2Cys6_DnaBD"/>
</dbReference>
<name>A0A0C3CSX2_OIDMZ</name>
<feature type="non-terminal residue" evidence="2">
    <location>
        <position position="1"/>
    </location>
</feature>
<sequence>QMKCKIDEGPSCRRCARAGVECIFKPRANAAGLRDSASPIAYRLHPDESIVQPNYSSDSIEAVLKRLDAIETFIGLDSELTPATDKDADWQWNGSDDPLMSGIGASLAQLRKTSRQNLQPKIWSHEVIKKLWLGFHKNMPGLHFLPTKQTFSAPNPLLLASMLYVSSLRHSEAEMAELSSEYFMVMCEAIAQLTLPQPDEATAKIPASAQEENAFQDVLGIILAGLTCEASAKSTGIWISIGYRLVLESCPREADVRSREWQRLFSGLQIIDLEHASLHMSCPIIPLHPPLPRLHISPDDDINSLSQMMHMGLTHFTGRGIPSIWSWFTTASEKSTLTSPFTPVDAAVIRDWATQLDRWLSRFTSASSAGKSEHDRKLIFRQYILHRLLVLSIYHPARGFNLFSTSTTAGEQKELLVSARAALKMQVDDKSVWANWDFVMITWAALLVLQGIEGGVGEENDLPMIQDLLNTLRMTKEPATGFRQKLADKLETNFQSIHTPPALTSEDLATNLPDHLSRAIFDEMSLQFPYEAQWSMPDQFQ</sequence>
<dbReference type="InParanoid" id="A0A0C3CSX2"/>
<dbReference type="GO" id="GO:0008270">
    <property type="term" value="F:zinc ion binding"/>
    <property type="evidence" value="ECO:0007669"/>
    <property type="project" value="InterPro"/>
</dbReference>
<protein>
    <recommendedName>
        <fullName evidence="4">Zn(2)-C6 fungal-type domain-containing protein</fullName>
    </recommendedName>
</protein>
<keyword evidence="3" id="KW-1185">Reference proteome</keyword>
<dbReference type="HOGENOM" id="CLU_022142_0_0_1"/>
<proteinExistence type="predicted"/>
<evidence type="ECO:0000313" key="2">
    <source>
        <dbReference type="EMBL" id="KIM92782.1"/>
    </source>
</evidence>
<accession>A0A0C3CSX2</accession>
<keyword evidence="1" id="KW-0539">Nucleus</keyword>
<evidence type="ECO:0008006" key="4">
    <source>
        <dbReference type="Google" id="ProtNLM"/>
    </source>
</evidence>
<reference evidence="3" key="2">
    <citation type="submission" date="2015-01" db="EMBL/GenBank/DDBJ databases">
        <title>Evolutionary Origins and Diversification of the Mycorrhizal Mutualists.</title>
        <authorList>
            <consortium name="DOE Joint Genome Institute"/>
            <consortium name="Mycorrhizal Genomics Consortium"/>
            <person name="Kohler A."/>
            <person name="Kuo A."/>
            <person name="Nagy L.G."/>
            <person name="Floudas D."/>
            <person name="Copeland A."/>
            <person name="Barry K.W."/>
            <person name="Cichocki N."/>
            <person name="Veneault-Fourrey C."/>
            <person name="LaButti K."/>
            <person name="Lindquist E.A."/>
            <person name="Lipzen A."/>
            <person name="Lundell T."/>
            <person name="Morin E."/>
            <person name="Murat C."/>
            <person name="Riley R."/>
            <person name="Ohm R."/>
            <person name="Sun H."/>
            <person name="Tunlid A."/>
            <person name="Henrissat B."/>
            <person name="Grigoriev I.V."/>
            <person name="Hibbett D.S."/>
            <person name="Martin F."/>
        </authorList>
    </citation>
    <scope>NUCLEOTIDE SEQUENCE [LARGE SCALE GENOMIC DNA]</scope>
    <source>
        <strain evidence="3">Zn</strain>
    </source>
</reference>
<evidence type="ECO:0000256" key="1">
    <source>
        <dbReference type="ARBA" id="ARBA00023242"/>
    </source>
</evidence>
<dbReference type="CDD" id="cd00067">
    <property type="entry name" value="GAL4"/>
    <property type="match status" value="1"/>
</dbReference>
<evidence type="ECO:0000313" key="3">
    <source>
        <dbReference type="Proteomes" id="UP000054321"/>
    </source>
</evidence>
<dbReference type="GO" id="GO:0000981">
    <property type="term" value="F:DNA-binding transcription factor activity, RNA polymerase II-specific"/>
    <property type="evidence" value="ECO:0007669"/>
    <property type="project" value="InterPro"/>
</dbReference>
<dbReference type="EMBL" id="KN832906">
    <property type="protein sequence ID" value="KIM92782.1"/>
    <property type="molecule type" value="Genomic_DNA"/>
</dbReference>
<dbReference type="CDD" id="cd12148">
    <property type="entry name" value="fungal_TF_MHR"/>
    <property type="match status" value="1"/>
</dbReference>
<organism evidence="2 3">
    <name type="scientific">Oidiodendron maius (strain Zn)</name>
    <dbReference type="NCBI Taxonomy" id="913774"/>
    <lineage>
        <taxon>Eukaryota</taxon>
        <taxon>Fungi</taxon>
        <taxon>Dikarya</taxon>
        <taxon>Ascomycota</taxon>
        <taxon>Pezizomycotina</taxon>
        <taxon>Leotiomycetes</taxon>
        <taxon>Leotiomycetes incertae sedis</taxon>
        <taxon>Myxotrichaceae</taxon>
        <taxon>Oidiodendron</taxon>
    </lineage>
</organism>
<dbReference type="Proteomes" id="UP000054321">
    <property type="component" value="Unassembled WGS sequence"/>
</dbReference>
<reference evidence="2 3" key="1">
    <citation type="submission" date="2014-04" db="EMBL/GenBank/DDBJ databases">
        <authorList>
            <consortium name="DOE Joint Genome Institute"/>
            <person name="Kuo A."/>
            <person name="Martino E."/>
            <person name="Perotto S."/>
            <person name="Kohler A."/>
            <person name="Nagy L.G."/>
            <person name="Floudas D."/>
            <person name="Copeland A."/>
            <person name="Barry K.W."/>
            <person name="Cichocki N."/>
            <person name="Veneault-Fourrey C."/>
            <person name="LaButti K."/>
            <person name="Lindquist E.A."/>
            <person name="Lipzen A."/>
            <person name="Lundell T."/>
            <person name="Morin E."/>
            <person name="Murat C."/>
            <person name="Sun H."/>
            <person name="Tunlid A."/>
            <person name="Henrissat B."/>
            <person name="Grigoriev I.V."/>
            <person name="Hibbett D.S."/>
            <person name="Martin F."/>
            <person name="Nordberg H.P."/>
            <person name="Cantor M.N."/>
            <person name="Hua S.X."/>
        </authorList>
    </citation>
    <scope>NUCLEOTIDE SEQUENCE [LARGE SCALE GENOMIC DNA]</scope>
    <source>
        <strain evidence="2 3">Zn</strain>
    </source>
</reference>
<dbReference type="AlphaFoldDB" id="A0A0C3CSX2"/>
<dbReference type="OrthoDB" id="39175at2759"/>